<name>J3M4K8_ORYBR</name>
<keyword evidence="3" id="KW-1185">Reference proteome</keyword>
<dbReference type="Proteomes" id="UP000006038">
    <property type="component" value="Chromosome 5"/>
</dbReference>
<dbReference type="Gramene" id="OB05G15320.1">
    <property type="protein sequence ID" value="OB05G15320.1"/>
    <property type="gene ID" value="OB05G15320"/>
</dbReference>
<reference evidence="2" key="2">
    <citation type="submission" date="2013-04" db="UniProtKB">
        <authorList>
            <consortium name="EnsemblPlants"/>
        </authorList>
    </citation>
    <scope>IDENTIFICATION</scope>
</reference>
<organism evidence="2">
    <name type="scientific">Oryza brachyantha</name>
    <name type="common">malo sina</name>
    <dbReference type="NCBI Taxonomy" id="4533"/>
    <lineage>
        <taxon>Eukaryota</taxon>
        <taxon>Viridiplantae</taxon>
        <taxon>Streptophyta</taxon>
        <taxon>Embryophyta</taxon>
        <taxon>Tracheophyta</taxon>
        <taxon>Spermatophyta</taxon>
        <taxon>Magnoliopsida</taxon>
        <taxon>Liliopsida</taxon>
        <taxon>Poales</taxon>
        <taxon>Poaceae</taxon>
        <taxon>BOP clade</taxon>
        <taxon>Oryzoideae</taxon>
        <taxon>Oryzeae</taxon>
        <taxon>Oryzinae</taxon>
        <taxon>Oryza</taxon>
    </lineage>
</organism>
<evidence type="ECO:0000313" key="2">
    <source>
        <dbReference type="EnsemblPlants" id="OB05G15320.1"/>
    </source>
</evidence>
<reference evidence="2" key="1">
    <citation type="journal article" date="2013" name="Nat. Commun.">
        <title>Whole-genome sequencing of Oryza brachyantha reveals mechanisms underlying Oryza genome evolution.</title>
        <authorList>
            <person name="Chen J."/>
            <person name="Huang Q."/>
            <person name="Gao D."/>
            <person name="Wang J."/>
            <person name="Lang Y."/>
            <person name="Liu T."/>
            <person name="Li B."/>
            <person name="Bai Z."/>
            <person name="Luis Goicoechea J."/>
            <person name="Liang C."/>
            <person name="Chen C."/>
            <person name="Zhang W."/>
            <person name="Sun S."/>
            <person name="Liao Y."/>
            <person name="Zhang X."/>
            <person name="Yang L."/>
            <person name="Song C."/>
            <person name="Wang M."/>
            <person name="Shi J."/>
            <person name="Liu G."/>
            <person name="Liu J."/>
            <person name="Zhou H."/>
            <person name="Zhou W."/>
            <person name="Yu Q."/>
            <person name="An N."/>
            <person name="Chen Y."/>
            <person name="Cai Q."/>
            <person name="Wang B."/>
            <person name="Liu B."/>
            <person name="Min J."/>
            <person name="Huang Y."/>
            <person name="Wu H."/>
            <person name="Li Z."/>
            <person name="Zhang Y."/>
            <person name="Yin Y."/>
            <person name="Song W."/>
            <person name="Jiang J."/>
            <person name="Jackson S.A."/>
            <person name="Wing R.A."/>
            <person name="Wang J."/>
            <person name="Chen M."/>
        </authorList>
    </citation>
    <scope>NUCLEOTIDE SEQUENCE [LARGE SCALE GENOMIC DNA]</scope>
    <source>
        <strain evidence="2">cv. IRGC 101232</strain>
    </source>
</reference>
<sequence>MATAHDGQRDVGVGGDDAKADDDGGGSARMRRDGGRRGKREGRGRPVKKLIAQIDLFDRANVIGTVVL</sequence>
<dbReference type="AlphaFoldDB" id="J3M4K8"/>
<feature type="region of interest" description="Disordered" evidence="1">
    <location>
        <begin position="1"/>
        <end position="45"/>
    </location>
</feature>
<dbReference type="HOGENOM" id="CLU_2798019_0_0_1"/>
<proteinExistence type="predicted"/>
<evidence type="ECO:0000313" key="3">
    <source>
        <dbReference type="Proteomes" id="UP000006038"/>
    </source>
</evidence>
<feature type="compositionally biased region" description="Basic and acidic residues" evidence="1">
    <location>
        <begin position="30"/>
        <end position="44"/>
    </location>
</feature>
<dbReference type="EnsemblPlants" id="OB05G15320.1">
    <property type="protein sequence ID" value="OB05G15320.1"/>
    <property type="gene ID" value="OB05G15320"/>
</dbReference>
<protein>
    <submittedName>
        <fullName evidence="2">Uncharacterized protein</fullName>
    </submittedName>
</protein>
<accession>J3M4K8</accession>
<evidence type="ECO:0000256" key="1">
    <source>
        <dbReference type="SAM" id="MobiDB-lite"/>
    </source>
</evidence>